<gene>
    <name evidence="1" type="ORF">BV22DRAFT_1034182</name>
</gene>
<accession>A0ACB8BJ98</accession>
<name>A0ACB8BJ98_9AGAM</name>
<organism evidence="1 2">
    <name type="scientific">Leucogyrophana mollusca</name>
    <dbReference type="NCBI Taxonomy" id="85980"/>
    <lineage>
        <taxon>Eukaryota</taxon>
        <taxon>Fungi</taxon>
        <taxon>Dikarya</taxon>
        <taxon>Basidiomycota</taxon>
        <taxon>Agaricomycotina</taxon>
        <taxon>Agaricomycetes</taxon>
        <taxon>Agaricomycetidae</taxon>
        <taxon>Boletales</taxon>
        <taxon>Boletales incertae sedis</taxon>
        <taxon>Leucogyrophana</taxon>
    </lineage>
</organism>
<dbReference type="EMBL" id="MU266405">
    <property type="protein sequence ID" value="KAH7925291.1"/>
    <property type="molecule type" value="Genomic_DNA"/>
</dbReference>
<dbReference type="Proteomes" id="UP000790709">
    <property type="component" value="Unassembled WGS sequence"/>
</dbReference>
<evidence type="ECO:0000313" key="1">
    <source>
        <dbReference type="EMBL" id="KAH7925291.1"/>
    </source>
</evidence>
<comment type="caution">
    <text evidence="1">The sequence shown here is derived from an EMBL/GenBank/DDBJ whole genome shotgun (WGS) entry which is preliminary data.</text>
</comment>
<sequence length="806" mass="88855">MARQPLKTFQDAEATYARAAKYELESNWNQAFRLYIEAIEAFLHLSRIGADEGLRRKCKASAGKALERAEKIKSIRRELAPVSISHFSEQQQFYVLKKSSLINNVRYPLWNEPSGQTPQDSAFGSLSRQPTSFVWRRPNEAIPGASIGSTSLLPDDIRQNTVNDCSVCASIAVCIEHNNRMGSKLLMSNLFPQNDEGIPVLSETGKYELKFFVNGDHRRVVDDYLPFNEHGTLMGLSTGAKKQLWPSLVEKGYMKLMGGYDFPGSTSGIDLHVLTGWVPEHVEIQSATFEREKTWSRAISAFMKGHCVLTLGTDDKTSGTYLHLVPSHGYAVTDVRETGGERWMTLLDSRICCPQNDSGGSRCPGAGTLTPHLRVLDVSWDDVCGLFDGVYLSWDPSIFKHAITFHGIWKQKTTEEKSQSSNHHLLLRYQAGEEDADQEIWVLLTRHLFDSHRTSEYIALNVQNQDGDDAAGDPGRIATKGTYTNDTHVLVRTRAEQTSGALGLLACYDGPSEEVCFTVTAYSSRKISWDTTIPSPPYTAKIDGTLTSKNAGGNCTHPTYMVNPQYHLQIHPDQKGAQYAGTKAGVVFAVQGPRDMPLNITVVWSSGERTVELSQKEVVANSGAYTYGHVRIATSLLAGDYTVIVSTFEPNQLGLFSVRVESERRFELKAIPQEGAGMYNRVVRGEWDADTAAGGPSYGRYRFNPLYEIVVPTTTVFGARLQVVKASPPVSISLSLFSTSALDHCIAASGPYSDAISGVDIPMRSLSPGKYYLVPSTYSPGIQTQFRLISYSSVAGVTVTQRRAGA</sequence>
<evidence type="ECO:0000313" key="2">
    <source>
        <dbReference type="Proteomes" id="UP000790709"/>
    </source>
</evidence>
<keyword evidence="2" id="KW-1185">Reference proteome</keyword>
<reference evidence="1" key="1">
    <citation type="journal article" date="2021" name="New Phytol.">
        <title>Evolutionary innovations through gain and loss of genes in the ectomycorrhizal Boletales.</title>
        <authorList>
            <person name="Wu G."/>
            <person name="Miyauchi S."/>
            <person name="Morin E."/>
            <person name="Kuo A."/>
            <person name="Drula E."/>
            <person name="Varga T."/>
            <person name="Kohler A."/>
            <person name="Feng B."/>
            <person name="Cao Y."/>
            <person name="Lipzen A."/>
            <person name="Daum C."/>
            <person name="Hundley H."/>
            <person name="Pangilinan J."/>
            <person name="Johnson J."/>
            <person name="Barry K."/>
            <person name="LaButti K."/>
            <person name="Ng V."/>
            <person name="Ahrendt S."/>
            <person name="Min B."/>
            <person name="Choi I.G."/>
            <person name="Park H."/>
            <person name="Plett J.M."/>
            <person name="Magnuson J."/>
            <person name="Spatafora J.W."/>
            <person name="Nagy L.G."/>
            <person name="Henrissat B."/>
            <person name="Grigoriev I.V."/>
            <person name="Yang Z.L."/>
            <person name="Xu J."/>
            <person name="Martin F.M."/>
        </authorList>
    </citation>
    <scope>NUCLEOTIDE SEQUENCE</scope>
    <source>
        <strain evidence="1">KUC20120723A-06</strain>
    </source>
</reference>
<proteinExistence type="predicted"/>
<protein>
    <submittedName>
        <fullName evidence="1">Cysteine proteinase</fullName>
    </submittedName>
</protein>